<dbReference type="AlphaFoldDB" id="A0A0F9AVQ3"/>
<feature type="non-terminal residue" evidence="1">
    <location>
        <position position="1"/>
    </location>
</feature>
<evidence type="ECO:0000313" key="1">
    <source>
        <dbReference type="EMBL" id="KKL13520.1"/>
    </source>
</evidence>
<dbReference type="EMBL" id="LAZR01040825">
    <property type="protein sequence ID" value="KKL13520.1"/>
    <property type="molecule type" value="Genomic_DNA"/>
</dbReference>
<dbReference type="SUPFAM" id="SSF53756">
    <property type="entry name" value="UDP-Glycosyltransferase/glycogen phosphorylase"/>
    <property type="match status" value="1"/>
</dbReference>
<comment type="caution">
    <text evidence="1">The sequence shown here is derived from an EMBL/GenBank/DDBJ whole genome shotgun (WGS) entry which is preliminary data.</text>
</comment>
<organism evidence="1">
    <name type="scientific">marine sediment metagenome</name>
    <dbReference type="NCBI Taxonomy" id="412755"/>
    <lineage>
        <taxon>unclassified sequences</taxon>
        <taxon>metagenomes</taxon>
        <taxon>ecological metagenomes</taxon>
    </lineage>
</organism>
<dbReference type="Pfam" id="PF04464">
    <property type="entry name" value="Glyphos_transf"/>
    <property type="match status" value="1"/>
</dbReference>
<reference evidence="1" key="1">
    <citation type="journal article" date="2015" name="Nature">
        <title>Complex archaea that bridge the gap between prokaryotes and eukaryotes.</title>
        <authorList>
            <person name="Spang A."/>
            <person name="Saw J.H."/>
            <person name="Jorgensen S.L."/>
            <person name="Zaremba-Niedzwiedzka K."/>
            <person name="Martijn J."/>
            <person name="Lind A.E."/>
            <person name="van Eijk R."/>
            <person name="Schleper C."/>
            <person name="Guy L."/>
            <person name="Ettema T.J."/>
        </authorList>
    </citation>
    <scope>NUCLEOTIDE SEQUENCE</scope>
</reference>
<sequence>APLNSANIDITPLYNVADAMITDGSSVAWEFIGTDKPVVQLNNMIDPWSSLMTGPCGKYCSVENEKGRRYKNEYGKSIIVNDYPECRACGGCVKSNLANLEREIIEAIEHPNLYQKERRKWAKLYNKYVDGKCAQRCVDAIKRLGEI</sequence>
<accession>A0A0F9AVQ3</accession>
<proteinExistence type="predicted"/>
<name>A0A0F9AVQ3_9ZZZZ</name>
<dbReference type="InterPro" id="IPR043148">
    <property type="entry name" value="TagF_C"/>
</dbReference>
<gene>
    <name evidence="1" type="ORF">LCGC14_2524920</name>
</gene>
<dbReference type="InterPro" id="IPR007554">
    <property type="entry name" value="Glycerophosphate_synth"/>
</dbReference>
<dbReference type="GO" id="GO:0047355">
    <property type="term" value="F:CDP-glycerol glycerophosphotransferase activity"/>
    <property type="evidence" value="ECO:0007669"/>
    <property type="project" value="InterPro"/>
</dbReference>
<dbReference type="Gene3D" id="3.40.50.12580">
    <property type="match status" value="1"/>
</dbReference>
<protein>
    <submittedName>
        <fullName evidence="1">Uncharacterized protein</fullName>
    </submittedName>
</protein>
<dbReference type="GO" id="GO:0016020">
    <property type="term" value="C:membrane"/>
    <property type="evidence" value="ECO:0007669"/>
    <property type="project" value="InterPro"/>
</dbReference>